<accession>A0A0D2WN21</accession>
<evidence type="ECO:0008006" key="7">
    <source>
        <dbReference type="Google" id="ProtNLM"/>
    </source>
</evidence>
<evidence type="ECO:0000259" key="4">
    <source>
        <dbReference type="Pfam" id="PF14648"/>
    </source>
</evidence>
<dbReference type="Proteomes" id="UP000008743">
    <property type="component" value="Unassembled WGS sequence"/>
</dbReference>
<evidence type="ECO:0000313" key="6">
    <source>
        <dbReference type="Proteomes" id="UP000008743"/>
    </source>
</evidence>
<dbReference type="OMA" id="HYESFPF"/>
<dbReference type="AlphaFoldDB" id="A0A0D2WN21"/>
<feature type="domain" description="FAM91 N-terminal" evidence="3">
    <location>
        <begin position="42"/>
        <end position="354"/>
    </location>
</feature>
<evidence type="ECO:0000256" key="2">
    <source>
        <dbReference type="SAM" id="MobiDB-lite"/>
    </source>
</evidence>
<dbReference type="eggNOG" id="KOG3707">
    <property type="taxonomic scope" value="Eukaryota"/>
</dbReference>
<evidence type="ECO:0000256" key="1">
    <source>
        <dbReference type="ARBA" id="ARBA00010319"/>
    </source>
</evidence>
<keyword evidence="6" id="KW-1185">Reference proteome</keyword>
<evidence type="ECO:0000313" key="5">
    <source>
        <dbReference type="EMBL" id="KJE91688.1"/>
    </source>
</evidence>
<organism evidence="5 6">
    <name type="scientific">Capsaspora owczarzaki (strain ATCC 30864)</name>
    <dbReference type="NCBI Taxonomy" id="595528"/>
    <lineage>
        <taxon>Eukaryota</taxon>
        <taxon>Filasterea</taxon>
        <taxon>Capsaspora</taxon>
    </lineage>
</organism>
<dbReference type="PhylomeDB" id="A0A0D2WN21"/>
<comment type="similarity">
    <text evidence="1">Belongs to the FAM91 family.</text>
</comment>
<dbReference type="InParanoid" id="A0A0D2WN21"/>
<dbReference type="InterPro" id="IPR039199">
    <property type="entry name" value="FAM91"/>
</dbReference>
<dbReference type="InterPro" id="IPR028091">
    <property type="entry name" value="FAM91_N_dom"/>
</dbReference>
<dbReference type="PANTHER" id="PTHR28441:SF2">
    <property type="entry name" value="PROTEIN FAM91A1"/>
    <property type="match status" value="1"/>
</dbReference>
<dbReference type="PANTHER" id="PTHR28441">
    <property type="entry name" value="PROTEIN FAM91A1"/>
    <property type="match status" value="1"/>
</dbReference>
<dbReference type="RefSeq" id="XP_004349542.1">
    <property type="nucleotide sequence ID" value="XM_004349492.2"/>
</dbReference>
<gene>
    <name evidence="5" type="ORF">CAOG_002789</name>
</gene>
<dbReference type="Pfam" id="PF14647">
    <property type="entry name" value="FAM91_N"/>
    <property type="match status" value="1"/>
</dbReference>
<dbReference type="EMBL" id="KE346362">
    <property type="protein sequence ID" value="KJE91688.1"/>
    <property type="molecule type" value="Genomic_DNA"/>
</dbReference>
<dbReference type="InterPro" id="IPR028097">
    <property type="entry name" value="FAM91_C_dom"/>
</dbReference>
<feature type="domain" description="FAM91 C-terminal" evidence="4">
    <location>
        <begin position="379"/>
        <end position="792"/>
    </location>
</feature>
<dbReference type="OrthoDB" id="275996at2759"/>
<sequence length="822" mass="91334">MASSGVKRGDSQQLGQQQQQQHQQHQQHQGQQLGGDPLEAAIRQNTQWEQLPSNLKGQLGSSESAWQAQVVGYSIRHQLRWKANLVRHYYKDERKYYQELVKYSQDNFMLYPYHLSGILVKGLHITPFDYYIAILQEMLQGERSYDALPNFAAADCLRLVGIGRNQYIDTMNQSRVKGWSWKAIGAAAKRRQAIKQLLPAQPIPLNAQHWWIVHPGFYTEEDVRQLNQAERTMLEILVTTGHKMAGELDYNTLLGLHTRGLVFLEVPVDDHDRVAVPPLEGFVMNRVTGDYFETLLYKIFVTIDEHTTIADLAAVLQTDLESVKHAVSVYCRLGFAKKKNVELDVDDVRWHLSWISRVVHRRSGSTKAETQDVQPAASTKRVAFLFDSTLTAFLMMGNLSMGLKTHAVTMFEVGKLTEESMEKFLAELDRLEGELEGDAQRYFEHAIILRDTLLFLRYNPQLAAIVDPSAAELAASGAPARPIALDLLRCESISTLDPETCFRVLNKNYHMIVSMAPFAKEVRSIRGCVPQHIGPPIPEMGSVWFKLWLYGCAGSGPPTLLLPMGARLCELPALMQPFDRVLITTWDHEPTVSSLATMLPVVNDQLCGSPVLVQAYNEQTEIAYVPFPLGPEGESGSDLPAGSSARLAAALALIQKVTALAAKRGLLPLSQHPSVLALSKHIDLAHACGYISMLKLGNSSDTSIALDAETLPDGSELPASLTHIGFFHPAHATDWVVLDLAFGIPLFDAIINAEVCRRMAVHNLFAKDALQAQMQSNRQLALELLGFINRHIAGGLLPLLDATAATLYPTQIVTYPAHLADL</sequence>
<reference evidence="6" key="1">
    <citation type="submission" date="2011-02" db="EMBL/GenBank/DDBJ databases">
        <title>The Genome Sequence of Capsaspora owczarzaki ATCC 30864.</title>
        <authorList>
            <person name="Russ C."/>
            <person name="Cuomo C."/>
            <person name="Burger G."/>
            <person name="Gray M.W."/>
            <person name="Holland P.W.H."/>
            <person name="King N."/>
            <person name="Lang F.B.F."/>
            <person name="Roger A.J."/>
            <person name="Ruiz-Trillo I."/>
            <person name="Young S.K."/>
            <person name="Zeng Q."/>
            <person name="Gargeya S."/>
            <person name="Alvarado L."/>
            <person name="Berlin A."/>
            <person name="Chapman S.B."/>
            <person name="Chen Z."/>
            <person name="Freedman E."/>
            <person name="Gellesch M."/>
            <person name="Goldberg J."/>
            <person name="Griggs A."/>
            <person name="Gujja S."/>
            <person name="Heilman E."/>
            <person name="Heiman D."/>
            <person name="Howarth C."/>
            <person name="Mehta T."/>
            <person name="Neiman D."/>
            <person name="Pearson M."/>
            <person name="Roberts A."/>
            <person name="Saif S."/>
            <person name="Shea T."/>
            <person name="Shenoy N."/>
            <person name="Sisk P."/>
            <person name="Stolte C."/>
            <person name="Sykes S."/>
            <person name="White J."/>
            <person name="Yandava C."/>
            <person name="Haas B."/>
            <person name="Nusbaum C."/>
            <person name="Birren B."/>
        </authorList>
    </citation>
    <scope>NUCLEOTIDE SEQUENCE</scope>
    <source>
        <strain evidence="6">ATCC 30864</strain>
    </source>
</reference>
<proteinExistence type="inferred from homology"/>
<dbReference type="STRING" id="595528.A0A0D2WN21"/>
<feature type="region of interest" description="Disordered" evidence="2">
    <location>
        <begin position="1"/>
        <end position="34"/>
    </location>
</feature>
<protein>
    <recommendedName>
        <fullName evidence="7">FAM91 N-terminal domain-containing protein</fullName>
    </recommendedName>
</protein>
<evidence type="ECO:0000259" key="3">
    <source>
        <dbReference type="Pfam" id="PF14647"/>
    </source>
</evidence>
<name>A0A0D2WN21_CAPO3</name>
<feature type="compositionally biased region" description="Low complexity" evidence="2">
    <location>
        <begin position="12"/>
        <end position="34"/>
    </location>
</feature>
<dbReference type="Pfam" id="PF14648">
    <property type="entry name" value="FAM91_C"/>
    <property type="match status" value="1"/>
</dbReference>